<dbReference type="Proteomes" id="UP001373714">
    <property type="component" value="Unassembled WGS sequence"/>
</dbReference>
<evidence type="ECO:0000256" key="1">
    <source>
        <dbReference type="ARBA" id="ARBA00010139"/>
    </source>
</evidence>
<dbReference type="InterPro" id="IPR036188">
    <property type="entry name" value="FAD/NAD-bd_sf"/>
</dbReference>
<dbReference type="AlphaFoldDB" id="A0AAV9UA56"/>
<evidence type="ECO:0008006" key="4">
    <source>
        <dbReference type="Google" id="ProtNLM"/>
    </source>
</evidence>
<name>A0AAV9UA56_9PEZI</name>
<comment type="caution">
    <text evidence="2">The sequence shown here is derived from an EMBL/GenBank/DDBJ whole genome shotgun (WGS) entry which is preliminary data.</text>
</comment>
<dbReference type="PANTHER" id="PTHR42877:SF10">
    <property type="entry name" value="L-ORNITHINE N(5)-OXYGENASE"/>
    <property type="match status" value="1"/>
</dbReference>
<dbReference type="PANTHER" id="PTHR42877">
    <property type="entry name" value="L-ORNITHINE N(5)-MONOOXYGENASE-RELATED"/>
    <property type="match status" value="1"/>
</dbReference>
<keyword evidence="3" id="KW-1185">Reference proteome</keyword>
<dbReference type="EMBL" id="JAVHNS010000013">
    <property type="protein sequence ID" value="KAK6337654.1"/>
    <property type="molecule type" value="Genomic_DNA"/>
</dbReference>
<proteinExistence type="inferred from homology"/>
<evidence type="ECO:0000313" key="3">
    <source>
        <dbReference type="Proteomes" id="UP001373714"/>
    </source>
</evidence>
<dbReference type="Gene3D" id="3.50.50.60">
    <property type="entry name" value="FAD/NAD(P)-binding domain"/>
    <property type="match status" value="3"/>
</dbReference>
<dbReference type="Pfam" id="PF13450">
    <property type="entry name" value="NAD_binding_8"/>
    <property type="match status" value="1"/>
</dbReference>
<protein>
    <recommendedName>
        <fullName evidence="4">Flavin-containing monooxygenase</fullName>
    </recommendedName>
</protein>
<dbReference type="InterPro" id="IPR051209">
    <property type="entry name" value="FAD-bind_Monooxygenase_sf"/>
</dbReference>
<accession>A0AAV9UA56</accession>
<organism evidence="2 3">
    <name type="scientific">Orbilia blumenaviensis</name>
    <dbReference type="NCBI Taxonomy" id="1796055"/>
    <lineage>
        <taxon>Eukaryota</taxon>
        <taxon>Fungi</taxon>
        <taxon>Dikarya</taxon>
        <taxon>Ascomycota</taxon>
        <taxon>Pezizomycotina</taxon>
        <taxon>Orbiliomycetes</taxon>
        <taxon>Orbiliales</taxon>
        <taxon>Orbiliaceae</taxon>
        <taxon>Orbilia</taxon>
    </lineage>
</organism>
<reference evidence="2 3" key="1">
    <citation type="submission" date="2019-10" db="EMBL/GenBank/DDBJ databases">
        <authorList>
            <person name="Palmer J.M."/>
        </authorList>
    </citation>
    <scope>NUCLEOTIDE SEQUENCE [LARGE SCALE GENOMIC DNA]</scope>
    <source>
        <strain evidence="2 3">TWF730</strain>
    </source>
</reference>
<sequence>MYSTVLIVGAGESGLCMGAQLKKQFGTDDFVIYERHGDIGGTWYTNTYPGVACDVPALCYSYSFYTNPDWSSFYPHGPELRAYFTKFCDDHDLRRHCTFNTEVETASYDEERQIWSVRLRRRPVADWEMKDGFTGQDKKLHTVGNTGDTWTHECKVLISAVGGLVEPVDVDIKGMEGFKGKIFHSAFWDHSVELKGKDVILVGNGCTAAQVLPAIEPEVKSITQLVRSTHWMLPRPKFPGVPPAAYEKWSPTLFRYLPGMQTLARALVFTSIESGWLAFRNDKLGERIRTAQEKASIQHVKRHAPEKYWDLLIPKFPIGFKRRIYDDTYLPALRSDKVTLTKDEVTHLSEHAIHTASGAEYKADVVIMATGFKTNEWIAPMEIVGRKGETLSQHWKKLGGPAAYNSTAVSGFPNFFMIFGPNSATGHTSVILATENMCNFALKMARPVLMGDASEVEVKHNAEVEYSKWIQEAMKKTVFNNNTGKELKSWYVREDGWNSSTYPRSQIHFTFRSIFPTYKDWVIKKTQKGVWRTRFRKILVLFLIFGAGAANLWLKNNGSSFAEMSKIGAALLADSLEKMSGAVRASI</sequence>
<dbReference type="SUPFAM" id="SSF51905">
    <property type="entry name" value="FAD/NAD(P)-binding domain"/>
    <property type="match status" value="1"/>
</dbReference>
<comment type="similarity">
    <text evidence="1">Belongs to the FAD-binding monooxygenase family.</text>
</comment>
<gene>
    <name evidence="2" type="ORF">TWF730_003047</name>
</gene>
<evidence type="ECO:0000313" key="2">
    <source>
        <dbReference type="EMBL" id="KAK6337654.1"/>
    </source>
</evidence>